<dbReference type="InterPro" id="IPR036322">
    <property type="entry name" value="WD40_repeat_dom_sf"/>
</dbReference>
<protein>
    <submittedName>
        <fullName evidence="5">Uncharacterized protein</fullName>
    </submittedName>
</protein>
<proteinExistence type="predicted"/>
<dbReference type="GO" id="GO:0016593">
    <property type="term" value="C:Cdc73/Paf1 complex"/>
    <property type="evidence" value="ECO:0007669"/>
    <property type="project" value="TreeGrafter"/>
</dbReference>
<dbReference type="PANTHER" id="PTHR44090">
    <property type="entry name" value="WD REPEAT-CONTAINING PROTEIN 61"/>
    <property type="match status" value="1"/>
</dbReference>
<feature type="region of interest" description="Disordered" evidence="4">
    <location>
        <begin position="1"/>
        <end position="29"/>
    </location>
</feature>
<feature type="repeat" description="WD" evidence="3">
    <location>
        <begin position="52"/>
        <end position="93"/>
    </location>
</feature>
<dbReference type="Proteomes" id="UP000274822">
    <property type="component" value="Unassembled WGS sequence"/>
</dbReference>
<dbReference type="InterPro" id="IPR051510">
    <property type="entry name" value="SKI8"/>
</dbReference>
<evidence type="ECO:0000256" key="3">
    <source>
        <dbReference type="PROSITE-ProRule" id="PRU00221"/>
    </source>
</evidence>
<keyword evidence="2" id="KW-0677">Repeat</keyword>
<dbReference type="Pfam" id="PF00400">
    <property type="entry name" value="WD40"/>
    <property type="match status" value="1"/>
</dbReference>
<name>A0A433QR41_9FUNG</name>
<dbReference type="EMBL" id="RBNJ01002233">
    <property type="protein sequence ID" value="RUS32240.1"/>
    <property type="molecule type" value="Genomic_DNA"/>
</dbReference>
<evidence type="ECO:0000256" key="2">
    <source>
        <dbReference type="ARBA" id="ARBA00022737"/>
    </source>
</evidence>
<comment type="caution">
    <text evidence="5">The sequence shown here is derived from an EMBL/GenBank/DDBJ whole genome shotgun (WGS) entry which is preliminary data.</text>
</comment>
<dbReference type="PROSITE" id="PS50082">
    <property type="entry name" value="WD_REPEATS_2"/>
    <property type="match status" value="1"/>
</dbReference>
<accession>A0A433QR41</accession>
<organism evidence="5 6">
    <name type="scientific">Jimgerdemannia flammicorona</name>
    <dbReference type="NCBI Taxonomy" id="994334"/>
    <lineage>
        <taxon>Eukaryota</taxon>
        <taxon>Fungi</taxon>
        <taxon>Fungi incertae sedis</taxon>
        <taxon>Mucoromycota</taxon>
        <taxon>Mucoromycotina</taxon>
        <taxon>Endogonomycetes</taxon>
        <taxon>Endogonales</taxon>
        <taxon>Endogonaceae</taxon>
        <taxon>Jimgerdemannia</taxon>
    </lineage>
</organism>
<dbReference type="SMART" id="SM00320">
    <property type="entry name" value="WD40"/>
    <property type="match status" value="1"/>
</dbReference>
<sequence length="117" mass="12530">MASGPLRGPATPTLLSQGRPTTRSTAVAASTSVDSQLRLWDIENQGVCLKTINAGPAEAWAVKFSPDGQYLAAGSHKGDLNIWGVESGAKELTLQTRKKFLLCTAYVRIDRCLEKLG</sequence>
<dbReference type="Gene3D" id="2.130.10.10">
    <property type="entry name" value="YVTN repeat-like/Quinoprotein amine dehydrogenase"/>
    <property type="match status" value="1"/>
</dbReference>
<gene>
    <name evidence="5" type="ORF">BC938DRAFT_475981</name>
</gene>
<evidence type="ECO:0000313" key="5">
    <source>
        <dbReference type="EMBL" id="RUS32240.1"/>
    </source>
</evidence>
<dbReference type="SUPFAM" id="SSF50978">
    <property type="entry name" value="WD40 repeat-like"/>
    <property type="match status" value="1"/>
</dbReference>
<dbReference type="PANTHER" id="PTHR44090:SF1">
    <property type="entry name" value="SUPERKILLER COMPLEX PROTEIN 8"/>
    <property type="match status" value="1"/>
</dbReference>
<dbReference type="InterPro" id="IPR015943">
    <property type="entry name" value="WD40/YVTN_repeat-like_dom_sf"/>
</dbReference>
<evidence type="ECO:0000256" key="4">
    <source>
        <dbReference type="SAM" id="MobiDB-lite"/>
    </source>
</evidence>
<reference evidence="5 6" key="1">
    <citation type="journal article" date="2018" name="New Phytol.">
        <title>Phylogenomics of Endogonaceae and evolution of mycorrhizas within Mucoromycota.</title>
        <authorList>
            <person name="Chang Y."/>
            <person name="Desiro A."/>
            <person name="Na H."/>
            <person name="Sandor L."/>
            <person name="Lipzen A."/>
            <person name="Clum A."/>
            <person name="Barry K."/>
            <person name="Grigoriev I.V."/>
            <person name="Martin F.M."/>
            <person name="Stajich J.E."/>
            <person name="Smith M.E."/>
            <person name="Bonito G."/>
            <person name="Spatafora J.W."/>
        </authorList>
    </citation>
    <scope>NUCLEOTIDE SEQUENCE [LARGE SCALE GENOMIC DNA]</scope>
    <source>
        <strain evidence="5 6">AD002</strain>
    </source>
</reference>
<evidence type="ECO:0000256" key="1">
    <source>
        <dbReference type="ARBA" id="ARBA00022574"/>
    </source>
</evidence>
<evidence type="ECO:0000313" key="6">
    <source>
        <dbReference type="Proteomes" id="UP000274822"/>
    </source>
</evidence>
<dbReference type="AlphaFoldDB" id="A0A433QR41"/>
<dbReference type="InterPro" id="IPR001680">
    <property type="entry name" value="WD40_rpt"/>
</dbReference>
<keyword evidence="1 3" id="KW-0853">WD repeat</keyword>
<keyword evidence="6" id="KW-1185">Reference proteome</keyword>